<name>A0A934V7B0_9PSEU</name>
<feature type="domain" description="HTH tetR-type" evidence="3">
    <location>
        <begin position="16"/>
        <end position="76"/>
    </location>
</feature>
<dbReference type="InterPro" id="IPR050109">
    <property type="entry name" value="HTH-type_TetR-like_transc_reg"/>
</dbReference>
<evidence type="ECO:0000313" key="5">
    <source>
        <dbReference type="Proteomes" id="UP000635245"/>
    </source>
</evidence>
<proteinExistence type="predicted"/>
<reference evidence="4" key="1">
    <citation type="submission" date="2020-12" db="EMBL/GenBank/DDBJ databases">
        <title>Prauserella sp. ASG 168, a novel actinomycete isolated from cave rock.</title>
        <authorList>
            <person name="Suriyachadkun C."/>
        </authorList>
    </citation>
    <scope>NUCLEOTIDE SEQUENCE</scope>
    <source>
        <strain evidence="4">ASG 168</strain>
    </source>
</reference>
<dbReference type="InterPro" id="IPR001647">
    <property type="entry name" value="HTH_TetR"/>
</dbReference>
<comment type="caution">
    <text evidence="4">The sequence shown here is derived from an EMBL/GenBank/DDBJ whole genome shotgun (WGS) entry which is preliminary data.</text>
</comment>
<keyword evidence="5" id="KW-1185">Reference proteome</keyword>
<dbReference type="PANTHER" id="PTHR30055">
    <property type="entry name" value="HTH-TYPE TRANSCRIPTIONAL REGULATOR RUTR"/>
    <property type="match status" value="1"/>
</dbReference>
<dbReference type="RefSeq" id="WP_200322202.1">
    <property type="nucleotide sequence ID" value="NZ_JAENJH010000007.1"/>
</dbReference>
<evidence type="ECO:0000256" key="2">
    <source>
        <dbReference type="PROSITE-ProRule" id="PRU00335"/>
    </source>
</evidence>
<dbReference type="GO" id="GO:0000976">
    <property type="term" value="F:transcription cis-regulatory region binding"/>
    <property type="evidence" value="ECO:0007669"/>
    <property type="project" value="TreeGrafter"/>
</dbReference>
<dbReference type="Gene3D" id="1.10.357.10">
    <property type="entry name" value="Tetracycline Repressor, domain 2"/>
    <property type="match status" value="1"/>
</dbReference>
<dbReference type="PRINTS" id="PR00455">
    <property type="entry name" value="HTHTETR"/>
</dbReference>
<evidence type="ECO:0000313" key="4">
    <source>
        <dbReference type="EMBL" id="MBK1787509.1"/>
    </source>
</evidence>
<dbReference type="AlphaFoldDB" id="A0A934V7B0"/>
<dbReference type="EMBL" id="JAENJH010000007">
    <property type="protein sequence ID" value="MBK1787509.1"/>
    <property type="molecule type" value="Genomic_DNA"/>
</dbReference>
<organism evidence="4 5">
    <name type="scientific">Prauserella cavernicola</name>
    <dbReference type="NCBI Taxonomy" id="2800127"/>
    <lineage>
        <taxon>Bacteria</taxon>
        <taxon>Bacillati</taxon>
        <taxon>Actinomycetota</taxon>
        <taxon>Actinomycetes</taxon>
        <taxon>Pseudonocardiales</taxon>
        <taxon>Pseudonocardiaceae</taxon>
        <taxon>Prauserella</taxon>
    </lineage>
</organism>
<protein>
    <submittedName>
        <fullName evidence="4">TetR/AcrR family transcriptional regulator</fullName>
    </submittedName>
</protein>
<keyword evidence="1 2" id="KW-0238">DNA-binding</keyword>
<sequence>MTDSGGAREESSVAGTSRRDAVLESALGVFARYGYRRTSMEEVARTARISRPGLYFLFESKESLFRAAVTQALERDLAAAERLLADQGTPLRERVLGAFDRWAGRYVGPLSNDVSGVIEQNPDLLGAIVVTAPDRFEALVTKAVEDGPFPETATSVVRTLISVSVGLKHQVETRQEYRDRLAVAIDLLVG</sequence>
<feature type="DNA-binding region" description="H-T-H motif" evidence="2">
    <location>
        <begin position="39"/>
        <end position="58"/>
    </location>
</feature>
<dbReference type="InterPro" id="IPR009057">
    <property type="entry name" value="Homeodomain-like_sf"/>
</dbReference>
<dbReference type="Proteomes" id="UP000635245">
    <property type="component" value="Unassembled WGS sequence"/>
</dbReference>
<dbReference type="Pfam" id="PF00440">
    <property type="entry name" value="TetR_N"/>
    <property type="match status" value="1"/>
</dbReference>
<dbReference type="GO" id="GO:0003700">
    <property type="term" value="F:DNA-binding transcription factor activity"/>
    <property type="evidence" value="ECO:0007669"/>
    <property type="project" value="TreeGrafter"/>
</dbReference>
<accession>A0A934V7B0</accession>
<dbReference type="PROSITE" id="PS50977">
    <property type="entry name" value="HTH_TETR_2"/>
    <property type="match status" value="1"/>
</dbReference>
<gene>
    <name evidence="4" type="ORF">JHE00_24555</name>
</gene>
<evidence type="ECO:0000256" key="1">
    <source>
        <dbReference type="ARBA" id="ARBA00023125"/>
    </source>
</evidence>
<evidence type="ECO:0000259" key="3">
    <source>
        <dbReference type="PROSITE" id="PS50977"/>
    </source>
</evidence>
<dbReference type="SUPFAM" id="SSF46689">
    <property type="entry name" value="Homeodomain-like"/>
    <property type="match status" value="1"/>
</dbReference>
<dbReference type="PANTHER" id="PTHR30055:SF146">
    <property type="entry name" value="HTH-TYPE TRANSCRIPTIONAL DUAL REGULATOR CECR"/>
    <property type="match status" value="1"/>
</dbReference>